<name>A0A6P2MYC9_9BURK</name>
<reference evidence="4 7" key="1">
    <citation type="submission" date="2019-06" db="EMBL/GenBank/DDBJ databases">
        <title>Evolution of Burkholderia multivorans in the lungs of Cystic Fibrosis patients.</title>
        <authorList>
            <person name="Moreira L.M."/>
        </authorList>
    </citation>
    <scope>NUCLEOTIDE SEQUENCE [LARGE SCALE GENOMIC DNA]</scope>
    <source>
        <strain evidence="4 7">VC13239</strain>
    </source>
</reference>
<evidence type="ECO:0000256" key="2">
    <source>
        <dbReference type="SAM" id="MobiDB-lite"/>
    </source>
</evidence>
<organism evidence="5 6">
    <name type="scientific">Burkholderia pseudomultivorans</name>
    <dbReference type="NCBI Taxonomy" id="1207504"/>
    <lineage>
        <taxon>Bacteria</taxon>
        <taxon>Pseudomonadati</taxon>
        <taxon>Pseudomonadota</taxon>
        <taxon>Betaproteobacteria</taxon>
        <taxon>Burkholderiales</taxon>
        <taxon>Burkholderiaceae</taxon>
        <taxon>Burkholderia</taxon>
        <taxon>Burkholderia cepacia complex</taxon>
    </lineage>
</organism>
<dbReference type="Proteomes" id="UP000494162">
    <property type="component" value="Unassembled WGS sequence"/>
</dbReference>
<evidence type="ECO:0000313" key="7">
    <source>
        <dbReference type="Proteomes" id="UP001248067"/>
    </source>
</evidence>
<evidence type="ECO:0000256" key="1">
    <source>
        <dbReference type="ARBA" id="ARBA00023002"/>
    </source>
</evidence>
<dbReference type="EMBL" id="VJSY01000035">
    <property type="protein sequence ID" value="MDR8755976.1"/>
    <property type="molecule type" value="Genomic_DNA"/>
</dbReference>
<evidence type="ECO:0000259" key="3">
    <source>
        <dbReference type="Pfam" id="PF01266"/>
    </source>
</evidence>
<dbReference type="GO" id="GO:0043799">
    <property type="term" value="F:glycine oxidase activity"/>
    <property type="evidence" value="ECO:0007669"/>
    <property type="project" value="UniProtKB-EC"/>
</dbReference>
<dbReference type="SUPFAM" id="SSF51905">
    <property type="entry name" value="FAD/NAD(P)-binding domain"/>
    <property type="match status" value="1"/>
</dbReference>
<dbReference type="Gene3D" id="3.50.50.60">
    <property type="entry name" value="FAD/NAD(P)-binding domain"/>
    <property type="match status" value="1"/>
</dbReference>
<evidence type="ECO:0000313" key="4">
    <source>
        <dbReference type="EMBL" id="MDR8755976.1"/>
    </source>
</evidence>
<dbReference type="Pfam" id="PF01266">
    <property type="entry name" value="DAO"/>
    <property type="match status" value="1"/>
</dbReference>
<feature type="region of interest" description="Disordered" evidence="2">
    <location>
        <begin position="14"/>
        <end position="37"/>
    </location>
</feature>
<feature type="compositionally biased region" description="Basic and acidic residues" evidence="2">
    <location>
        <begin position="19"/>
        <end position="37"/>
    </location>
</feature>
<keyword evidence="1 4" id="KW-0560">Oxidoreductase</keyword>
<gene>
    <name evidence="4" type="primary">thiO</name>
    <name evidence="5" type="ORF">BPS26883_04021</name>
    <name evidence="4" type="ORF">FEQ00_04409</name>
</gene>
<keyword evidence="7" id="KW-1185">Reference proteome</keyword>
<accession>A0A6P2MYC9</accession>
<reference evidence="5 6" key="2">
    <citation type="submission" date="2019-09" db="EMBL/GenBank/DDBJ databases">
        <authorList>
            <person name="Depoorter E."/>
        </authorList>
    </citation>
    <scope>NUCLEOTIDE SEQUENCE [LARGE SCALE GENOMIC DNA]</scope>
    <source>
        <strain evidence="5">LMG 26883</strain>
    </source>
</reference>
<dbReference type="Proteomes" id="UP001248067">
    <property type="component" value="Unassembled WGS sequence"/>
</dbReference>
<sequence length="120" mass="13284">MAGDATPLVQLRDGWPAAAHDRRRDRAARRAADGRAARARDAFGIGERLDPAPWLGMRPCTPDMRPVIGAAPRHRHLWFAFGHCHHGLTLGPATGRLLAEMMTGAPTYIDPRPYRPERFG</sequence>
<proteinExistence type="predicted"/>
<dbReference type="EC" id="1.4.3.19" evidence="4"/>
<evidence type="ECO:0000313" key="6">
    <source>
        <dbReference type="Proteomes" id="UP000494162"/>
    </source>
</evidence>
<dbReference type="InterPro" id="IPR006076">
    <property type="entry name" value="FAD-dep_OxRdtase"/>
</dbReference>
<dbReference type="InterPro" id="IPR036188">
    <property type="entry name" value="FAD/NAD-bd_sf"/>
</dbReference>
<dbReference type="GO" id="GO:0005737">
    <property type="term" value="C:cytoplasm"/>
    <property type="evidence" value="ECO:0007669"/>
    <property type="project" value="TreeGrafter"/>
</dbReference>
<feature type="domain" description="FAD dependent oxidoreductase" evidence="3">
    <location>
        <begin position="35"/>
        <end position="101"/>
    </location>
</feature>
<dbReference type="EMBL" id="CABVPP010000032">
    <property type="protein sequence ID" value="VWB83867.1"/>
    <property type="molecule type" value="Genomic_DNA"/>
</dbReference>
<dbReference type="PANTHER" id="PTHR13847">
    <property type="entry name" value="SARCOSINE DEHYDROGENASE-RELATED"/>
    <property type="match status" value="1"/>
</dbReference>
<dbReference type="AlphaFoldDB" id="A0A6P2MYC9"/>
<evidence type="ECO:0000313" key="5">
    <source>
        <dbReference type="EMBL" id="VWB83867.1"/>
    </source>
</evidence>
<dbReference type="PANTHER" id="PTHR13847:SF289">
    <property type="entry name" value="GLYCINE OXIDASE"/>
    <property type="match status" value="1"/>
</dbReference>
<protein>
    <submittedName>
        <fullName evidence="4">Glycine oxidase</fullName>
        <ecNumber evidence="4">1.4.3.19</ecNumber>
    </submittedName>
    <submittedName>
        <fullName evidence="5">Putative amino acid dehydrogenase</fullName>
    </submittedName>
</protein>